<dbReference type="SUPFAM" id="SSF144122">
    <property type="entry name" value="Tim10-like"/>
    <property type="match status" value="1"/>
</dbReference>
<comment type="similarity">
    <text evidence="8">Belongs to the small Tim family.</text>
</comment>
<keyword evidence="4 8" id="KW-0653">Protein transport</keyword>
<keyword evidence="11" id="KW-1185">Reference proteome</keyword>
<keyword evidence="3" id="KW-0862">Zinc</keyword>
<dbReference type="EMBL" id="DS985246">
    <property type="protein sequence ID" value="EDV24004.1"/>
    <property type="molecule type" value="Genomic_DNA"/>
</dbReference>
<dbReference type="Proteomes" id="UP000009022">
    <property type="component" value="Unassembled WGS sequence"/>
</dbReference>
<feature type="domain" description="Tim10-like" evidence="9">
    <location>
        <begin position="2"/>
        <end position="56"/>
    </location>
</feature>
<evidence type="ECO:0000256" key="1">
    <source>
        <dbReference type="ARBA" id="ARBA00022448"/>
    </source>
</evidence>
<evidence type="ECO:0000256" key="5">
    <source>
        <dbReference type="ARBA" id="ARBA00023010"/>
    </source>
</evidence>
<dbReference type="Gene3D" id="1.10.287.810">
    <property type="entry name" value="Mitochondrial import inner membrane translocase subunit tim13 like domains"/>
    <property type="match status" value="1"/>
</dbReference>
<dbReference type="PhylomeDB" id="B3S0F2"/>
<dbReference type="GO" id="GO:0046872">
    <property type="term" value="F:metal ion binding"/>
    <property type="evidence" value="ECO:0007669"/>
    <property type="project" value="UniProtKB-KW"/>
</dbReference>
<sequence>FRDFLASYNKLSESCFSDCVHDFSSRKISSLEIGCALNCTEKYLKMTQRIMLRFQEHQQQVTESIASQK</sequence>
<evidence type="ECO:0000256" key="2">
    <source>
        <dbReference type="ARBA" id="ARBA00022723"/>
    </source>
</evidence>
<dbReference type="AlphaFoldDB" id="B3S0F2"/>
<keyword evidence="1 8" id="KW-0813">Transport</keyword>
<organism evidence="10 11">
    <name type="scientific">Trichoplax adhaerens</name>
    <name type="common">Trichoplax reptans</name>
    <dbReference type="NCBI Taxonomy" id="10228"/>
    <lineage>
        <taxon>Eukaryota</taxon>
        <taxon>Metazoa</taxon>
        <taxon>Placozoa</taxon>
        <taxon>Uniplacotomia</taxon>
        <taxon>Trichoplacea</taxon>
        <taxon>Trichoplacidae</taxon>
        <taxon>Trichoplax</taxon>
    </lineage>
</organism>
<evidence type="ECO:0000256" key="4">
    <source>
        <dbReference type="ARBA" id="ARBA00022927"/>
    </source>
</evidence>
<keyword evidence="5 8" id="KW-0811">Translocation</keyword>
<dbReference type="Pfam" id="PF02953">
    <property type="entry name" value="zf-Tim10_DDP"/>
    <property type="match status" value="1"/>
</dbReference>
<keyword evidence="7 8" id="KW-1015">Disulfide bond</keyword>
<dbReference type="eggNOG" id="KOG3479">
    <property type="taxonomic scope" value="Eukaryota"/>
</dbReference>
<dbReference type="OMA" id="FTHCVEN"/>
<protein>
    <recommendedName>
        <fullName evidence="8">Mitochondrial import inner membrane translocase subunit</fullName>
    </recommendedName>
</protein>
<evidence type="ECO:0000256" key="6">
    <source>
        <dbReference type="ARBA" id="ARBA00023128"/>
    </source>
</evidence>
<dbReference type="OrthoDB" id="1551503at2759"/>
<dbReference type="CTD" id="6754363"/>
<dbReference type="InterPro" id="IPR004217">
    <property type="entry name" value="Tim10-like"/>
</dbReference>
<keyword evidence="8" id="KW-0472">Membrane</keyword>
<feature type="non-terminal residue" evidence="10">
    <location>
        <position position="1"/>
    </location>
</feature>
<evidence type="ECO:0000256" key="7">
    <source>
        <dbReference type="ARBA" id="ARBA00023157"/>
    </source>
</evidence>
<name>B3S0F2_TRIAD</name>
<reference evidence="10 11" key="1">
    <citation type="journal article" date="2008" name="Nature">
        <title>The Trichoplax genome and the nature of placozoans.</title>
        <authorList>
            <person name="Srivastava M."/>
            <person name="Begovic E."/>
            <person name="Chapman J."/>
            <person name="Putnam N.H."/>
            <person name="Hellsten U."/>
            <person name="Kawashima T."/>
            <person name="Kuo A."/>
            <person name="Mitros T."/>
            <person name="Salamov A."/>
            <person name="Carpenter M.L."/>
            <person name="Signorovitch A.Y."/>
            <person name="Moreno M.A."/>
            <person name="Kamm K."/>
            <person name="Grimwood J."/>
            <person name="Schmutz J."/>
            <person name="Shapiro H."/>
            <person name="Grigoriev I.V."/>
            <person name="Buss L.W."/>
            <person name="Schierwater B."/>
            <person name="Dellaporta S.L."/>
            <person name="Rokhsar D.S."/>
        </authorList>
    </citation>
    <scope>NUCLEOTIDE SEQUENCE [LARGE SCALE GENOMIC DNA]</scope>
    <source>
        <strain evidence="10 11">Grell-BS-1999</strain>
    </source>
</reference>
<dbReference type="InterPro" id="IPR050673">
    <property type="entry name" value="Mito_inner_translocase_sub"/>
</dbReference>
<keyword evidence="6 8" id="KW-0496">Mitochondrion</keyword>
<comment type="function">
    <text evidence="8">Mitochondrial intermembrane chaperone that participates in the import and insertion of some multi-pass transmembrane proteins into the mitochondrial inner membrane. Also required for the transfer of beta-barrel precursors from the TOM complex to the sorting and assembly machinery (SAM complex) of the outer membrane. Acts as a chaperone-like protein that protects the hydrophobic precursors from aggregation and guide them through the mitochondrial intermembrane space.</text>
</comment>
<dbReference type="GO" id="GO:0005743">
    <property type="term" value="C:mitochondrial inner membrane"/>
    <property type="evidence" value="ECO:0000318"/>
    <property type="project" value="GO_Central"/>
</dbReference>
<evidence type="ECO:0000256" key="3">
    <source>
        <dbReference type="ARBA" id="ARBA00022833"/>
    </source>
</evidence>
<dbReference type="STRING" id="10228.B3S0F2"/>
<evidence type="ECO:0000313" key="11">
    <source>
        <dbReference type="Proteomes" id="UP000009022"/>
    </source>
</evidence>
<dbReference type="HOGENOM" id="CLU_141397_3_3_1"/>
<dbReference type="FunCoup" id="B3S0F2">
    <property type="interactions" value="1883"/>
</dbReference>
<comment type="subunit">
    <text evidence="8">Heterohexamer.</text>
</comment>
<dbReference type="InParanoid" id="B3S0F2"/>
<proteinExistence type="inferred from homology"/>
<gene>
    <name evidence="10" type="ORF">TRIADDRAFT_26324</name>
</gene>
<dbReference type="InterPro" id="IPR035427">
    <property type="entry name" value="Tim10-like_dom_sf"/>
</dbReference>
<dbReference type="GO" id="GO:0015031">
    <property type="term" value="P:protein transport"/>
    <property type="evidence" value="ECO:0007669"/>
    <property type="project" value="UniProtKB-KW"/>
</dbReference>
<comment type="domain">
    <text evidence="8">The twin CX3C motif contains 4 conserved Cys residues that form 2 disulfide bonds in the mitochondrial intermembrane space.</text>
</comment>
<keyword evidence="2" id="KW-0479">Metal-binding</keyword>
<dbReference type="RefSeq" id="XP_002113530.1">
    <property type="nucleotide sequence ID" value="XM_002113494.1"/>
</dbReference>
<evidence type="ECO:0000256" key="8">
    <source>
        <dbReference type="RuleBase" id="RU367043"/>
    </source>
</evidence>
<comment type="subcellular location">
    <subcellularLocation>
        <location evidence="8">Mitochondrion inner membrane</location>
        <topology evidence="8">Peripheral membrane protein</topology>
        <orientation evidence="8">Intermembrane side</orientation>
    </subcellularLocation>
</comment>
<accession>B3S0F2</accession>
<dbReference type="KEGG" id="tad:TRIADDRAFT_26324"/>
<evidence type="ECO:0000313" key="10">
    <source>
        <dbReference type="EMBL" id="EDV24004.1"/>
    </source>
</evidence>
<dbReference type="GeneID" id="6754363"/>
<dbReference type="PANTHER" id="PTHR13172">
    <property type="entry name" value="MITOCHONDRIAL IMPORT INNER MEMBRANE TRANSLOCASE SUBUNIT TIM9B"/>
    <property type="match status" value="1"/>
</dbReference>
<evidence type="ECO:0000259" key="9">
    <source>
        <dbReference type="Pfam" id="PF02953"/>
    </source>
</evidence>
<dbReference type="GO" id="GO:0140318">
    <property type="term" value="F:protein transporter activity"/>
    <property type="evidence" value="ECO:0000318"/>
    <property type="project" value="GO_Central"/>
</dbReference>
<keyword evidence="8" id="KW-0999">Mitochondrion inner membrane</keyword>
<dbReference type="GO" id="GO:0045039">
    <property type="term" value="P:protein insertion into mitochondrial inner membrane"/>
    <property type="evidence" value="ECO:0000318"/>
    <property type="project" value="GO_Central"/>
</dbReference>
<keyword evidence="8" id="KW-0143">Chaperone</keyword>